<name>A0A6G4ADE8_9ACTN</name>
<protein>
    <submittedName>
        <fullName evidence="1">SWF or SNF family helicase</fullName>
    </submittedName>
</protein>
<keyword evidence="1" id="KW-0347">Helicase</keyword>
<reference evidence="1" key="1">
    <citation type="submission" date="2020-02" db="EMBL/GenBank/DDBJ databases">
        <title>A new Streptomyces sp. for controlling soil-borne diseases.</title>
        <authorList>
            <person name="Li X."/>
            <person name="Tian Y."/>
            <person name="Gao K."/>
        </authorList>
    </citation>
    <scope>NUCLEOTIDE SEQUENCE [LARGE SCALE GENOMIC DNA]</scope>
    <source>
        <strain evidence="1">0250</strain>
    </source>
</reference>
<keyword evidence="1" id="KW-0378">Hydrolase</keyword>
<comment type="caution">
    <text evidence="1">The sequence shown here is derived from an EMBL/GenBank/DDBJ whole genome shotgun (WGS) entry which is preliminary data.</text>
</comment>
<organism evidence="1 2">
    <name type="scientific">Streptomyces rhizosphaericus</name>
    <dbReference type="NCBI Taxonomy" id="114699"/>
    <lineage>
        <taxon>Bacteria</taxon>
        <taxon>Bacillati</taxon>
        <taxon>Actinomycetota</taxon>
        <taxon>Actinomycetes</taxon>
        <taxon>Kitasatosporales</taxon>
        <taxon>Streptomycetaceae</taxon>
        <taxon>Streptomyces</taxon>
        <taxon>Streptomyces violaceusniger group</taxon>
    </lineage>
</organism>
<evidence type="ECO:0000313" key="1">
    <source>
        <dbReference type="EMBL" id="NEW71240.1"/>
    </source>
</evidence>
<evidence type="ECO:0000313" key="2">
    <source>
        <dbReference type="Proteomes" id="UP000476310"/>
    </source>
</evidence>
<dbReference type="AlphaFoldDB" id="A0A6G4ADE8"/>
<keyword evidence="1" id="KW-0067">ATP-binding</keyword>
<feature type="non-terminal residue" evidence="1">
    <location>
        <position position="1"/>
    </location>
</feature>
<dbReference type="Proteomes" id="UP000476310">
    <property type="component" value="Unassembled WGS sequence"/>
</dbReference>
<keyword evidence="2" id="KW-1185">Reference proteome</keyword>
<accession>A0A6G4ADE8</accession>
<proteinExistence type="predicted"/>
<gene>
    <name evidence="1" type="ORF">G4H13_12725</name>
</gene>
<sequence>AGCGRDRADLARAVRAWEHGGAAALTVLEEEWTPDAEALARARAQLATAWEGDERAPRLRAVANRWTVAGAELQVRYGHDGRWWPYRKERGRWWPAGPAGHDPAAALAMPGSDG</sequence>
<dbReference type="GO" id="GO:0004386">
    <property type="term" value="F:helicase activity"/>
    <property type="evidence" value="ECO:0007669"/>
    <property type="project" value="UniProtKB-KW"/>
</dbReference>
<dbReference type="EMBL" id="JAAIKT010000011">
    <property type="protein sequence ID" value="NEW71240.1"/>
    <property type="molecule type" value="Genomic_DNA"/>
</dbReference>
<keyword evidence="1" id="KW-0547">Nucleotide-binding</keyword>